<dbReference type="GO" id="GO:0005576">
    <property type="term" value="C:extracellular region"/>
    <property type="evidence" value="ECO:0007669"/>
    <property type="project" value="UniProtKB-SubCell"/>
</dbReference>
<reference evidence="7" key="1">
    <citation type="journal article" date="2016" name="BMC Genomics">
        <title>Seminal fluid protein genes of the brown planthopper, Nilaparvata lugens.</title>
        <authorList>
            <person name="Yu B."/>
            <person name="Li D.T."/>
            <person name="Lu J.B."/>
            <person name="Zhang W.X."/>
            <person name="Zhang C.X."/>
        </authorList>
    </citation>
    <scope>NUCLEOTIDE SEQUENCE</scope>
    <source>
        <strain evidence="7">NlSFP_secreted_comp33913</strain>
    </source>
</reference>
<dbReference type="GO" id="GO:0004867">
    <property type="term" value="F:serine-type endopeptidase inhibitor activity"/>
    <property type="evidence" value="ECO:0007669"/>
    <property type="project" value="UniProtKB-KW"/>
</dbReference>
<name>A0A1I9WL84_NILLU</name>
<dbReference type="InterPro" id="IPR036201">
    <property type="entry name" value="Pacifastin_dom_sf"/>
</dbReference>
<protein>
    <submittedName>
        <fullName evidence="7">Seminal fluid protein</fullName>
    </submittedName>
</protein>
<evidence type="ECO:0000256" key="5">
    <source>
        <dbReference type="ARBA" id="ARBA00029459"/>
    </source>
</evidence>
<dbReference type="GeneID" id="111045069"/>
<dbReference type="OrthoDB" id="6626607at2759"/>
<evidence type="ECO:0000256" key="6">
    <source>
        <dbReference type="SAM" id="SignalP"/>
    </source>
</evidence>
<evidence type="ECO:0000256" key="4">
    <source>
        <dbReference type="ARBA" id="ARBA00022900"/>
    </source>
</evidence>
<feature type="signal peptide" evidence="6">
    <location>
        <begin position="1"/>
        <end position="27"/>
    </location>
</feature>
<keyword evidence="4" id="KW-0722">Serine protease inhibitor</keyword>
<feature type="chain" id="PRO_5009605869" evidence="6">
    <location>
        <begin position="28"/>
        <end position="87"/>
    </location>
</feature>
<dbReference type="KEGG" id="nlu:111045069"/>
<dbReference type="RefSeq" id="XP_022186071.2">
    <property type="nucleotide sequence ID" value="XM_022330379.2"/>
</dbReference>
<dbReference type="AlphaFoldDB" id="A0A1I9WL84"/>
<sequence length="87" mass="9915">MAFTKQWKGRGLIVCMVLISIFQMASPYKISRDVETCLPGELVWVKCNLCLCNLEGQPNAVCAKMWCQPTPKYHYDGDDVDTREIVN</sequence>
<dbReference type="KEGG" id="nlu:120348879"/>
<dbReference type="RefSeq" id="XP_039290686.1">
    <property type="nucleotide sequence ID" value="XM_039434752.1"/>
</dbReference>
<keyword evidence="2" id="KW-0964">Secreted</keyword>
<dbReference type="GeneID" id="120348879"/>
<evidence type="ECO:0000256" key="1">
    <source>
        <dbReference type="ARBA" id="ARBA00004613"/>
    </source>
</evidence>
<keyword evidence="3" id="KW-0646">Protease inhibitor</keyword>
<comment type="similarity">
    <text evidence="5">Belongs to the protease inhibitor I19 family.</text>
</comment>
<keyword evidence="6" id="KW-0732">Signal</keyword>
<accession>A0A1I9WL84</accession>
<proteinExistence type="evidence at transcript level"/>
<evidence type="ECO:0000256" key="3">
    <source>
        <dbReference type="ARBA" id="ARBA00022690"/>
    </source>
</evidence>
<dbReference type="EMBL" id="KU932268">
    <property type="protein sequence ID" value="APA33904.1"/>
    <property type="molecule type" value="mRNA"/>
</dbReference>
<organism evidence="7">
    <name type="scientific">Nilaparvata lugens</name>
    <name type="common">Brown planthopper</name>
    <dbReference type="NCBI Taxonomy" id="108931"/>
    <lineage>
        <taxon>Eukaryota</taxon>
        <taxon>Metazoa</taxon>
        <taxon>Ecdysozoa</taxon>
        <taxon>Arthropoda</taxon>
        <taxon>Hexapoda</taxon>
        <taxon>Insecta</taxon>
        <taxon>Pterygota</taxon>
        <taxon>Neoptera</taxon>
        <taxon>Paraneoptera</taxon>
        <taxon>Hemiptera</taxon>
        <taxon>Auchenorrhyncha</taxon>
        <taxon>Fulgoroidea</taxon>
        <taxon>Delphacidae</taxon>
        <taxon>Delphacinae</taxon>
        <taxon>Nilaparvata</taxon>
    </lineage>
</organism>
<evidence type="ECO:0000313" key="7">
    <source>
        <dbReference type="EMBL" id="APA33904.1"/>
    </source>
</evidence>
<dbReference type="SUPFAM" id="SSF57283">
    <property type="entry name" value="PMP inhibitors"/>
    <property type="match status" value="1"/>
</dbReference>
<comment type="subcellular location">
    <subcellularLocation>
        <location evidence="1">Secreted</location>
    </subcellularLocation>
</comment>
<evidence type="ECO:0000256" key="2">
    <source>
        <dbReference type="ARBA" id="ARBA00022525"/>
    </source>
</evidence>